<gene>
    <name evidence="2" type="ORF">GQS65_13320</name>
</gene>
<evidence type="ECO:0000313" key="3">
    <source>
        <dbReference type="Proteomes" id="UP000451471"/>
    </source>
</evidence>
<proteinExistence type="predicted"/>
<keyword evidence="1" id="KW-0812">Transmembrane</keyword>
<accession>A0A6B0GRY0</accession>
<feature type="transmembrane region" description="Helical" evidence="1">
    <location>
        <begin position="84"/>
        <end position="104"/>
    </location>
</feature>
<dbReference type="RefSeq" id="WP_158205130.1">
    <property type="nucleotide sequence ID" value="NZ_WSZK01000023.1"/>
</dbReference>
<keyword evidence="3" id="KW-1185">Reference proteome</keyword>
<sequence>MSDGKLGLSGATAIGLGGMIGGGVFSVLGVVAAIAGAAAWAAFTAYGSLSGITSFGSLAFIVVFGVMSFIAFQRRDEDAIRGAIPTLGVLGTTAAFPLLLYHLYTAERGTFYAVALVSVAVVAVELLYFERDELADLVAEAERQV</sequence>
<comment type="caution">
    <text evidence="2">The sequence shown here is derived from an EMBL/GenBank/DDBJ whole genome shotgun (WGS) entry which is preliminary data.</text>
</comment>
<feature type="transmembrane region" description="Helical" evidence="1">
    <location>
        <begin position="110"/>
        <end position="129"/>
    </location>
</feature>
<name>A0A6B0GRY0_9EURY</name>
<dbReference type="Proteomes" id="UP000451471">
    <property type="component" value="Unassembled WGS sequence"/>
</dbReference>
<reference evidence="2 3" key="1">
    <citation type="submission" date="2019-12" db="EMBL/GenBank/DDBJ databases">
        <title>Halocatena pleomorpha gen. nov. sp. nov., an extremely halophilic archaeon of family Halobacteriaceae isolated from saltpan soil.</title>
        <authorList>
            <person name="Pal Y."/>
            <person name="Verma A."/>
            <person name="Krishnamurthi S."/>
            <person name="Kumar P."/>
        </authorList>
    </citation>
    <scope>NUCLEOTIDE SEQUENCE [LARGE SCALE GENOMIC DNA]</scope>
    <source>
        <strain evidence="2 3">JCM 16495</strain>
    </source>
</reference>
<keyword evidence="1" id="KW-0472">Membrane</keyword>
<feature type="transmembrane region" description="Helical" evidence="1">
    <location>
        <begin position="49"/>
        <end position="72"/>
    </location>
</feature>
<protein>
    <submittedName>
        <fullName evidence="2">Uncharacterized protein</fullName>
    </submittedName>
</protein>
<feature type="transmembrane region" description="Helical" evidence="1">
    <location>
        <begin position="12"/>
        <end position="43"/>
    </location>
</feature>
<organism evidence="2 3">
    <name type="scientific">Halomarina oriensis</name>
    <dbReference type="NCBI Taxonomy" id="671145"/>
    <lineage>
        <taxon>Archaea</taxon>
        <taxon>Methanobacteriati</taxon>
        <taxon>Methanobacteriota</taxon>
        <taxon>Stenosarchaea group</taxon>
        <taxon>Halobacteria</taxon>
        <taxon>Halobacteriales</taxon>
        <taxon>Natronomonadaceae</taxon>
        <taxon>Halomarina</taxon>
    </lineage>
</organism>
<evidence type="ECO:0000256" key="1">
    <source>
        <dbReference type="SAM" id="Phobius"/>
    </source>
</evidence>
<keyword evidence="1" id="KW-1133">Transmembrane helix</keyword>
<dbReference type="OrthoDB" id="43026at2157"/>
<evidence type="ECO:0000313" key="2">
    <source>
        <dbReference type="EMBL" id="MWG35453.1"/>
    </source>
</evidence>
<dbReference type="EMBL" id="WSZK01000023">
    <property type="protein sequence ID" value="MWG35453.1"/>
    <property type="molecule type" value="Genomic_DNA"/>
</dbReference>
<dbReference type="AlphaFoldDB" id="A0A6B0GRY0"/>